<evidence type="ECO:0000256" key="4">
    <source>
        <dbReference type="ARBA" id="ARBA00023204"/>
    </source>
</evidence>
<dbReference type="PANTHER" id="PTHR10429:SF0">
    <property type="entry name" value="DNA-3-METHYLADENINE GLYCOSYLASE"/>
    <property type="match status" value="1"/>
</dbReference>
<proteinExistence type="inferred from homology"/>
<protein>
    <recommendedName>
        <fullName evidence="5">Putative 3-methyladenine DNA glycosylase</fullName>
        <ecNumber evidence="5">3.2.2.-</ecNumber>
    </recommendedName>
</protein>
<keyword evidence="7" id="KW-1185">Reference proteome</keyword>
<keyword evidence="2 5" id="KW-0227">DNA damage</keyword>
<keyword evidence="3 5" id="KW-0378">Hydrolase</keyword>
<comment type="similarity">
    <text evidence="1 5">Belongs to the DNA glycosylase MPG family.</text>
</comment>
<reference evidence="6 7" key="1">
    <citation type="submission" date="2022-06" db="EMBL/GenBank/DDBJ databases">
        <title>Runella sp. S5 genome sequencing.</title>
        <authorList>
            <person name="Park S."/>
        </authorList>
    </citation>
    <scope>NUCLEOTIDE SEQUENCE [LARGE SCALE GENOMIC DNA]</scope>
    <source>
        <strain evidence="6 7">S5</strain>
    </source>
</reference>
<keyword evidence="4 5" id="KW-0234">DNA repair</keyword>
<dbReference type="NCBIfam" id="NF002003">
    <property type="entry name" value="PRK00802.1-3"/>
    <property type="match status" value="1"/>
</dbReference>
<dbReference type="SUPFAM" id="SSF50486">
    <property type="entry name" value="FMT C-terminal domain-like"/>
    <property type="match status" value="1"/>
</dbReference>
<organism evidence="6 7">
    <name type="scientific">Runella salmonicolor</name>
    <dbReference type="NCBI Taxonomy" id="2950278"/>
    <lineage>
        <taxon>Bacteria</taxon>
        <taxon>Pseudomonadati</taxon>
        <taxon>Bacteroidota</taxon>
        <taxon>Cytophagia</taxon>
        <taxon>Cytophagales</taxon>
        <taxon>Spirosomataceae</taxon>
        <taxon>Runella</taxon>
    </lineage>
</organism>
<evidence type="ECO:0000256" key="5">
    <source>
        <dbReference type="HAMAP-Rule" id="MF_00527"/>
    </source>
</evidence>
<gene>
    <name evidence="6" type="ORF">NCI00_22540</name>
</gene>
<evidence type="ECO:0000256" key="2">
    <source>
        <dbReference type="ARBA" id="ARBA00022763"/>
    </source>
</evidence>
<dbReference type="EC" id="3.2.2.-" evidence="5"/>
<dbReference type="HAMAP" id="MF_00527">
    <property type="entry name" value="3MGH"/>
    <property type="match status" value="1"/>
</dbReference>
<dbReference type="Gene3D" id="3.10.300.10">
    <property type="entry name" value="Methylpurine-DNA glycosylase (MPG)"/>
    <property type="match status" value="1"/>
</dbReference>
<keyword evidence="6" id="KW-0326">Glycosidase</keyword>
<evidence type="ECO:0000313" key="7">
    <source>
        <dbReference type="Proteomes" id="UP001204772"/>
    </source>
</evidence>
<name>A0ABT1FTZ8_9BACT</name>
<accession>A0ABT1FTZ8</accession>
<dbReference type="InterPro" id="IPR036995">
    <property type="entry name" value="MPG_sf"/>
</dbReference>
<dbReference type="GO" id="GO:0016798">
    <property type="term" value="F:hydrolase activity, acting on glycosyl bonds"/>
    <property type="evidence" value="ECO:0007669"/>
    <property type="project" value="UniProtKB-KW"/>
</dbReference>
<dbReference type="RefSeq" id="WP_253531503.1">
    <property type="nucleotide sequence ID" value="NZ_JAMZEL010000011.1"/>
</dbReference>
<dbReference type="NCBIfam" id="TIGR00567">
    <property type="entry name" value="3mg"/>
    <property type="match status" value="1"/>
</dbReference>
<dbReference type="PANTHER" id="PTHR10429">
    <property type="entry name" value="DNA-3-METHYLADENINE GLYCOSYLASE"/>
    <property type="match status" value="1"/>
</dbReference>
<comment type="caution">
    <text evidence="6">The sequence shown here is derived from an EMBL/GenBank/DDBJ whole genome shotgun (WGS) entry which is preliminary data.</text>
</comment>
<dbReference type="Proteomes" id="UP001204772">
    <property type="component" value="Unassembled WGS sequence"/>
</dbReference>
<dbReference type="InterPro" id="IPR003180">
    <property type="entry name" value="MPG"/>
</dbReference>
<evidence type="ECO:0000256" key="1">
    <source>
        <dbReference type="ARBA" id="ARBA00009232"/>
    </source>
</evidence>
<dbReference type="CDD" id="cd00540">
    <property type="entry name" value="AAG"/>
    <property type="match status" value="1"/>
</dbReference>
<sequence>MQRLDLQFYQKYETLSLAKQLLGCELIHESPEGRTAGIIVETEAYLTGDPACHAYRKKTLRNAAMFGPAGSVYVYLIYGMYHCVNIVSAEEGKGEAVLIRALEPTDGIELMELRRAERKGQKSSSFSLRELCNGPAKLVQAMGITLAGHNGSSLLDDALYITPPQQADFEVVTTTRIGITQGADLPYRFYIKGNRFVSKK</sequence>
<dbReference type="EMBL" id="JAMZEL010000011">
    <property type="protein sequence ID" value="MCP1385236.1"/>
    <property type="molecule type" value="Genomic_DNA"/>
</dbReference>
<dbReference type="Pfam" id="PF02245">
    <property type="entry name" value="Pur_DNA_glyco"/>
    <property type="match status" value="1"/>
</dbReference>
<evidence type="ECO:0000313" key="6">
    <source>
        <dbReference type="EMBL" id="MCP1385236.1"/>
    </source>
</evidence>
<evidence type="ECO:0000256" key="3">
    <source>
        <dbReference type="ARBA" id="ARBA00022801"/>
    </source>
</evidence>
<dbReference type="InterPro" id="IPR011034">
    <property type="entry name" value="Formyl_transferase-like_C_sf"/>
</dbReference>